<keyword evidence="3" id="KW-1185">Reference proteome</keyword>
<proteinExistence type="predicted"/>
<evidence type="ECO:0000313" key="2">
    <source>
        <dbReference type="EMBL" id="ORZ12224.1"/>
    </source>
</evidence>
<sequence length="51" mass="5913">MIYTLAFHYLQIIYLTCINGPVILKMIKSLLLEVGLLLKHRVEIGQLLFII</sequence>
<dbReference type="AlphaFoldDB" id="A0A1X2I9L9"/>
<keyword evidence="1" id="KW-0812">Transmembrane</keyword>
<evidence type="ECO:0000256" key="1">
    <source>
        <dbReference type="SAM" id="Phobius"/>
    </source>
</evidence>
<keyword evidence="1" id="KW-1133">Transmembrane helix</keyword>
<comment type="caution">
    <text evidence="2">The sequence shown here is derived from an EMBL/GenBank/DDBJ whole genome shotgun (WGS) entry which is preliminary data.</text>
</comment>
<evidence type="ECO:0000313" key="3">
    <source>
        <dbReference type="Proteomes" id="UP000193560"/>
    </source>
</evidence>
<dbReference type="EMBL" id="MCGE01000019">
    <property type="protein sequence ID" value="ORZ12224.1"/>
    <property type="molecule type" value="Genomic_DNA"/>
</dbReference>
<dbReference type="Proteomes" id="UP000193560">
    <property type="component" value="Unassembled WGS sequence"/>
</dbReference>
<protein>
    <submittedName>
        <fullName evidence="2">Uncharacterized protein</fullName>
    </submittedName>
</protein>
<name>A0A1X2I9L9_9FUNG</name>
<gene>
    <name evidence="2" type="ORF">BCR42DRAFT_420241</name>
</gene>
<accession>A0A1X2I9L9</accession>
<keyword evidence="1" id="KW-0472">Membrane</keyword>
<organism evidence="2 3">
    <name type="scientific">Absidia repens</name>
    <dbReference type="NCBI Taxonomy" id="90262"/>
    <lineage>
        <taxon>Eukaryota</taxon>
        <taxon>Fungi</taxon>
        <taxon>Fungi incertae sedis</taxon>
        <taxon>Mucoromycota</taxon>
        <taxon>Mucoromycotina</taxon>
        <taxon>Mucoromycetes</taxon>
        <taxon>Mucorales</taxon>
        <taxon>Cunninghamellaceae</taxon>
        <taxon>Absidia</taxon>
    </lineage>
</organism>
<reference evidence="2 3" key="1">
    <citation type="submission" date="2016-07" db="EMBL/GenBank/DDBJ databases">
        <title>Pervasive Adenine N6-methylation of Active Genes in Fungi.</title>
        <authorList>
            <consortium name="DOE Joint Genome Institute"/>
            <person name="Mondo S.J."/>
            <person name="Dannebaum R.O."/>
            <person name="Kuo R.C."/>
            <person name="Labutti K."/>
            <person name="Haridas S."/>
            <person name="Kuo A."/>
            <person name="Salamov A."/>
            <person name="Ahrendt S.R."/>
            <person name="Lipzen A."/>
            <person name="Sullivan W."/>
            <person name="Andreopoulos W.B."/>
            <person name="Clum A."/>
            <person name="Lindquist E."/>
            <person name="Daum C."/>
            <person name="Ramamoorthy G.K."/>
            <person name="Gryganskyi A."/>
            <person name="Culley D."/>
            <person name="Magnuson J.K."/>
            <person name="James T.Y."/>
            <person name="O'Malley M.A."/>
            <person name="Stajich J.E."/>
            <person name="Spatafora J.W."/>
            <person name="Visel A."/>
            <person name="Grigoriev I.V."/>
        </authorList>
    </citation>
    <scope>NUCLEOTIDE SEQUENCE [LARGE SCALE GENOMIC DNA]</scope>
    <source>
        <strain evidence="2 3">NRRL 1336</strain>
    </source>
</reference>
<feature type="transmembrane region" description="Helical" evidence="1">
    <location>
        <begin position="6"/>
        <end position="24"/>
    </location>
</feature>